<protein>
    <submittedName>
        <fullName evidence="2">Uncharacterized protein</fullName>
    </submittedName>
</protein>
<evidence type="ECO:0000313" key="2">
    <source>
        <dbReference type="EMBL" id="MCK9876506.1"/>
    </source>
</evidence>
<dbReference type="Proteomes" id="UP001201873">
    <property type="component" value="Unassembled WGS sequence"/>
</dbReference>
<sequence>MNRNPAIHRQPSGDIDIALAEPDPGAAGAAATLSAATGPGTPGSPATTGASVTAGALADGVVASGHGGA</sequence>
<accession>A0ABT0JY90</accession>
<evidence type="ECO:0000313" key="3">
    <source>
        <dbReference type="Proteomes" id="UP001201873"/>
    </source>
</evidence>
<reference evidence="2 3" key="1">
    <citation type="submission" date="2022-04" db="EMBL/GenBank/DDBJ databases">
        <title>Genome diversity in the genus Frankia.</title>
        <authorList>
            <person name="Carlos-Shanley C."/>
            <person name="Hahn D."/>
        </authorList>
    </citation>
    <scope>NUCLEOTIDE SEQUENCE [LARGE SCALE GENOMIC DNA]</scope>
    <source>
        <strain evidence="2 3">Ag45/Mut15</strain>
    </source>
</reference>
<organism evidence="2 3">
    <name type="scientific">Frankia umida</name>
    <dbReference type="NCBI Taxonomy" id="573489"/>
    <lineage>
        <taxon>Bacteria</taxon>
        <taxon>Bacillati</taxon>
        <taxon>Actinomycetota</taxon>
        <taxon>Actinomycetes</taxon>
        <taxon>Frankiales</taxon>
        <taxon>Frankiaceae</taxon>
        <taxon>Frankia</taxon>
    </lineage>
</organism>
<name>A0ABT0JY90_9ACTN</name>
<feature type="compositionally biased region" description="Low complexity" evidence="1">
    <location>
        <begin position="18"/>
        <end position="51"/>
    </location>
</feature>
<proteinExistence type="predicted"/>
<feature type="region of interest" description="Disordered" evidence="1">
    <location>
        <begin position="1"/>
        <end position="51"/>
    </location>
</feature>
<gene>
    <name evidence="2" type="ORF">MXD59_12095</name>
</gene>
<comment type="caution">
    <text evidence="2">The sequence shown here is derived from an EMBL/GenBank/DDBJ whole genome shotgun (WGS) entry which is preliminary data.</text>
</comment>
<dbReference type="EMBL" id="JALKFT010000010">
    <property type="protein sequence ID" value="MCK9876506.1"/>
    <property type="molecule type" value="Genomic_DNA"/>
</dbReference>
<dbReference type="RefSeq" id="WP_248824757.1">
    <property type="nucleotide sequence ID" value="NZ_JALKFT010000010.1"/>
</dbReference>
<keyword evidence="3" id="KW-1185">Reference proteome</keyword>
<evidence type="ECO:0000256" key="1">
    <source>
        <dbReference type="SAM" id="MobiDB-lite"/>
    </source>
</evidence>